<dbReference type="PIRSF" id="PIRSF006648">
    <property type="entry name" value="DrrB"/>
    <property type="match status" value="1"/>
</dbReference>
<protein>
    <recommendedName>
        <fullName evidence="6">Transport permease protein</fullName>
    </recommendedName>
</protein>
<keyword evidence="2 6" id="KW-0812">Transmembrane</keyword>
<feature type="transmembrane region" description="Helical" evidence="6">
    <location>
        <begin position="41"/>
        <end position="59"/>
    </location>
</feature>
<dbReference type="PANTHER" id="PTHR43229">
    <property type="entry name" value="NODULATION PROTEIN J"/>
    <property type="match status" value="1"/>
</dbReference>
<proteinExistence type="inferred from homology"/>
<keyword evidence="5" id="KW-0046">Antibiotic resistance</keyword>
<evidence type="ECO:0000259" key="7">
    <source>
        <dbReference type="PROSITE" id="PS51012"/>
    </source>
</evidence>
<reference evidence="9" key="1">
    <citation type="journal article" date="2019" name="Int. J. Syst. Evol. Microbiol.">
        <title>The Global Catalogue of Microorganisms (GCM) 10K type strain sequencing project: providing services to taxonomists for standard genome sequencing and annotation.</title>
        <authorList>
            <consortium name="The Broad Institute Genomics Platform"/>
            <consortium name="The Broad Institute Genome Sequencing Center for Infectious Disease"/>
            <person name="Wu L."/>
            <person name="Ma J."/>
        </authorList>
    </citation>
    <scope>NUCLEOTIDE SEQUENCE [LARGE SCALE GENOMIC DNA]</scope>
    <source>
        <strain evidence="9">CGMCC 4.7317</strain>
    </source>
</reference>
<evidence type="ECO:0000313" key="8">
    <source>
        <dbReference type="EMBL" id="MFC6237707.1"/>
    </source>
</evidence>
<dbReference type="Proteomes" id="UP001596138">
    <property type="component" value="Unassembled WGS sequence"/>
</dbReference>
<evidence type="ECO:0000256" key="4">
    <source>
        <dbReference type="ARBA" id="ARBA00023136"/>
    </source>
</evidence>
<evidence type="ECO:0000256" key="2">
    <source>
        <dbReference type="ARBA" id="ARBA00022692"/>
    </source>
</evidence>
<evidence type="ECO:0000256" key="5">
    <source>
        <dbReference type="ARBA" id="ARBA00023251"/>
    </source>
</evidence>
<accession>A0ABW1SZ38</accession>
<keyword evidence="4 6" id="KW-0472">Membrane</keyword>
<comment type="similarity">
    <text evidence="6">Belongs to the ABC-2 integral membrane protein family.</text>
</comment>
<keyword evidence="6" id="KW-1003">Cell membrane</keyword>
<dbReference type="PRINTS" id="PR00164">
    <property type="entry name" value="ABC2TRNSPORT"/>
</dbReference>
<organism evidence="8 9">
    <name type="scientific">Longivirga aurantiaca</name>
    <dbReference type="NCBI Taxonomy" id="1837743"/>
    <lineage>
        <taxon>Bacteria</taxon>
        <taxon>Bacillati</taxon>
        <taxon>Actinomycetota</taxon>
        <taxon>Actinomycetes</taxon>
        <taxon>Sporichthyales</taxon>
        <taxon>Sporichthyaceae</taxon>
        <taxon>Longivirga</taxon>
    </lineage>
</organism>
<dbReference type="InterPro" id="IPR000412">
    <property type="entry name" value="ABC_2_transport"/>
</dbReference>
<feature type="transmembrane region" description="Helical" evidence="6">
    <location>
        <begin position="254"/>
        <end position="274"/>
    </location>
</feature>
<dbReference type="Pfam" id="PF01061">
    <property type="entry name" value="ABC2_membrane"/>
    <property type="match status" value="1"/>
</dbReference>
<feature type="transmembrane region" description="Helical" evidence="6">
    <location>
        <begin position="71"/>
        <end position="98"/>
    </location>
</feature>
<gene>
    <name evidence="8" type="ORF">ACFQGU_07440</name>
</gene>
<dbReference type="InterPro" id="IPR051784">
    <property type="entry name" value="Nod_factor_ABC_transporter"/>
</dbReference>
<keyword evidence="6" id="KW-0813">Transport</keyword>
<feature type="transmembrane region" description="Helical" evidence="6">
    <location>
        <begin position="186"/>
        <end position="207"/>
    </location>
</feature>
<dbReference type="InterPro" id="IPR013525">
    <property type="entry name" value="ABC2_TM"/>
</dbReference>
<feature type="domain" description="ABC transmembrane type-2" evidence="7">
    <location>
        <begin position="39"/>
        <end position="275"/>
    </location>
</feature>
<evidence type="ECO:0000256" key="1">
    <source>
        <dbReference type="ARBA" id="ARBA00004141"/>
    </source>
</evidence>
<sequence length="280" mass="30250">MTTTTAHPAPAAPLAPPGAFSLGRRRVAIELKSFFRDRNSAVWNFALPMLLMIIFGSVFGGQTLGPTGITFAQYFVAGMIASGVLYTSFQNLAIAIPMERDDGTLKRIQGTPMPKVSYFIGKIGLVFVAYAAQVTLLILIGVAFYGIELPSGSQWFTFAWASVLGLVSCTLLGIAFSVVPKNAKGASAVVSPIVLVLQFTSGVFFLFQNLPTWMQQFASLFPLKWLTQAMRSVFLPESAAALEVTGSFELAKCAAVLIAWTIGGLVLSLVFFRWNKRGEN</sequence>
<feature type="transmembrane region" description="Helical" evidence="6">
    <location>
        <begin position="119"/>
        <end position="146"/>
    </location>
</feature>
<dbReference type="PANTHER" id="PTHR43229:SF3">
    <property type="entry name" value="ABC-TYPE MULTIDRUG TRANSPORT SYSTEM, PERMEASE COMPONENT"/>
    <property type="match status" value="1"/>
</dbReference>
<evidence type="ECO:0000256" key="3">
    <source>
        <dbReference type="ARBA" id="ARBA00022989"/>
    </source>
</evidence>
<comment type="subcellular location">
    <subcellularLocation>
        <location evidence="6">Cell membrane</location>
        <topology evidence="6">Multi-pass membrane protein</topology>
    </subcellularLocation>
    <subcellularLocation>
        <location evidence="1">Membrane</location>
        <topology evidence="1">Multi-pass membrane protein</topology>
    </subcellularLocation>
</comment>
<keyword evidence="3 6" id="KW-1133">Transmembrane helix</keyword>
<dbReference type="InterPro" id="IPR047817">
    <property type="entry name" value="ABC2_TM_bact-type"/>
</dbReference>
<dbReference type="PROSITE" id="PS51012">
    <property type="entry name" value="ABC_TM2"/>
    <property type="match status" value="1"/>
</dbReference>
<evidence type="ECO:0000256" key="6">
    <source>
        <dbReference type="RuleBase" id="RU361157"/>
    </source>
</evidence>
<dbReference type="RefSeq" id="WP_386765251.1">
    <property type="nucleotide sequence ID" value="NZ_JBHSTI010000008.1"/>
</dbReference>
<dbReference type="EMBL" id="JBHSTI010000008">
    <property type="protein sequence ID" value="MFC6237707.1"/>
    <property type="molecule type" value="Genomic_DNA"/>
</dbReference>
<name>A0ABW1SZ38_9ACTN</name>
<feature type="transmembrane region" description="Helical" evidence="6">
    <location>
        <begin position="158"/>
        <end position="179"/>
    </location>
</feature>
<keyword evidence="9" id="KW-1185">Reference proteome</keyword>
<evidence type="ECO:0000313" key="9">
    <source>
        <dbReference type="Proteomes" id="UP001596138"/>
    </source>
</evidence>
<comment type="caution">
    <text evidence="8">The sequence shown here is derived from an EMBL/GenBank/DDBJ whole genome shotgun (WGS) entry which is preliminary data.</text>
</comment>